<feature type="transmembrane region" description="Helical" evidence="1">
    <location>
        <begin position="69"/>
        <end position="91"/>
    </location>
</feature>
<keyword evidence="1" id="KW-1133">Transmembrane helix</keyword>
<protein>
    <recommendedName>
        <fullName evidence="4">G-protein coupled receptors family 1 profile domain-containing protein</fullName>
    </recommendedName>
</protein>
<keyword evidence="3" id="KW-1185">Reference proteome</keyword>
<comment type="caution">
    <text evidence="2">The sequence shown here is derived from an EMBL/GenBank/DDBJ whole genome shotgun (WGS) entry which is preliminary data.</text>
</comment>
<organism evidence="2 3">
    <name type="scientific">Schistosoma bovis</name>
    <name type="common">Blood fluke</name>
    <dbReference type="NCBI Taxonomy" id="6184"/>
    <lineage>
        <taxon>Eukaryota</taxon>
        <taxon>Metazoa</taxon>
        <taxon>Spiralia</taxon>
        <taxon>Lophotrochozoa</taxon>
        <taxon>Platyhelminthes</taxon>
        <taxon>Trematoda</taxon>
        <taxon>Digenea</taxon>
        <taxon>Strigeidida</taxon>
        <taxon>Schistosomatoidea</taxon>
        <taxon>Schistosomatidae</taxon>
        <taxon>Schistosoma</taxon>
    </lineage>
</organism>
<feature type="transmembrane region" description="Helical" evidence="1">
    <location>
        <begin position="103"/>
        <end position="125"/>
    </location>
</feature>
<feature type="transmembrane region" description="Helical" evidence="1">
    <location>
        <begin position="282"/>
        <end position="306"/>
    </location>
</feature>
<dbReference type="Gene3D" id="1.20.1070.10">
    <property type="entry name" value="Rhodopsin 7-helix transmembrane proteins"/>
    <property type="match status" value="1"/>
</dbReference>
<keyword evidence="1" id="KW-0472">Membrane</keyword>
<evidence type="ECO:0000313" key="3">
    <source>
        <dbReference type="Proteomes" id="UP000290809"/>
    </source>
</evidence>
<gene>
    <name evidence="2" type="ORF">DC041_0008679</name>
</gene>
<feature type="transmembrane region" description="Helical" evidence="1">
    <location>
        <begin position="231"/>
        <end position="262"/>
    </location>
</feature>
<evidence type="ECO:0000256" key="1">
    <source>
        <dbReference type="SAM" id="Phobius"/>
    </source>
</evidence>
<accession>A0A430QJL1</accession>
<dbReference type="Proteomes" id="UP000290809">
    <property type="component" value="Unassembled WGS sequence"/>
</dbReference>
<sequence>MKIFILFHEIINGNLENILCNISNQRDENETPIDIYFQFCFIRTNNIMCAAQQGIINILRHGNSVADKIDITSFSFSFISICLNPILLLYIFDINLGTQFLSIMIMLQMTCEWFASVASVLYIFCPIVKTDQMWFNLIFCHMWSSTFMYNLFIMFCKFNAMSMLVERCFQLFYPNKSIFDYPRTIFTSYCFAMIYITAINLRFTAMVQMDSDGECVAVGKSPIDEFHQQQLLVFGYLCLALLLILPAIVVTTCYILMIIHYIRRKRSNKNFNGFNLHNLQDILTLLVIIWSAESTIASILDMVSFYDFKNYGYTKLAEIIQSSTELKPFLSGCKGDPAISIQTAYLLESGS</sequence>
<dbReference type="AlphaFoldDB" id="A0A430QJL1"/>
<evidence type="ECO:0000313" key="2">
    <source>
        <dbReference type="EMBL" id="RTG87883.1"/>
    </source>
</evidence>
<reference evidence="2 3" key="1">
    <citation type="journal article" date="2019" name="PLoS Pathog.">
        <title>Genome sequence of the bovine parasite Schistosoma bovis Tanzania.</title>
        <authorList>
            <person name="Oey H."/>
            <person name="Zakrzewski M."/>
            <person name="Gobert G."/>
            <person name="Gravermann K."/>
            <person name="Stoye J."/>
            <person name="Jones M."/>
            <person name="Mcmanus D."/>
            <person name="Krause L."/>
        </authorList>
    </citation>
    <scope>NUCLEOTIDE SEQUENCE [LARGE SCALE GENOMIC DNA]</scope>
    <source>
        <strain evidence="2 3">TAN1997</strain>
    </source>
</reference>
<feature type="transmembrane region" description="Helical" evidence="1">
    <location>
        <begin position="185"/>
        <end position="203"/>
    </location>
</feature>
<name>A0A430QJL1_SCHBO</name>
<proteinExistence type="predicted"/>
<evidence type="ECO:0008006" key="4">
    <source>
        <dbReference type="Google" id="ProtNLM"/>
    </source>
</evidence>
<dbReference type="EMBL" id="QMKO01001633">
    <property type="protein sequence ID" value="RTG87883.1"/>
    <property type="molecule type" value="Genomic_DNA"/>
</dbReference>
<keyword evidence="1" id="KW-0812">Transmembrane</keyword>